<name>A0AAV0D2I0_9ASTE</name>
<proteinExistence type="predicted"/>
<organism evidence="2 3">
    <name type="scientific">Cuscuta epithymum</name>
    <dbReference type="NCBI Taxonomy" id="186058"/>
    <lineage>
        <taxon>Eukaryota</taxon>
        <taxon>Viridiplantae</taxon>
        <taxon>Streptophyta</taxon>
        <taxon>Embryophyta</taxon>
        <taxon>Tracheophyta</taxon>
        <taxon>Spermatophyta</taxon>
        <taxon>Magnoliopsida</taxon>
        <taxon>eudicotyledons</taxon>
        <taxon>Gunneridae</taxon>
        <taxon>Pentapetalae</taxon>
        <taxon>asterids</taxon>
        <taxon>lamiids</taxon>
        <taxon>Solanales</taxon>
        <taxon>Convolvulaceae</taxon>
        <taxon>Cuscuteae</taxon>
        <taxon>Cuscuta</taxon>
        <taxon>Cuscuta subgen. Cuscuta</taxon>
    </lineage>
</organism>
<evidence type="ECO:0000256" key="1">
    <source>
        <dbReference type="SAM" id="MobiDB-lite"/>
    </source>
</evidence>
<evidence type="ECO:0000313" key="2">
    <source>
        <dbReference type="EMBL" id="CAH9088219.1"/>
    </source>
</evidence>
<reference evidence="2" key="1">
    <citation type="submission" date="2022-07" db="EMBL/GenBank/DDBJ databases">
        <authorList>
            <person name="Macas J."/>
            <person name="Novak P."/>
            <person name="Neumann P."/>
        </authorList>
    </citation>
    <scope>NUCLEOTIDE SEQUENCE</scope>
</reference>
<dbReference type="EMBL" id="CAMAPF010000059">
    <property type="protein sequence ID" value="CAH9088219.1"/>
    <property type="molecule type" value="Genomic_DNA"/>
</dbReference>
<gene>
    <name evidence="2" type="ORF">CEPIT_LOCUS10392</name>
</gene>
<keyword evidence="3" id="KW-1185">Reference proteome</keyword>
<feature type="compositionally biased region" description="Polar residues" evidence="1">
    <location>
        <begin position="81"/>
        <end position="95"/>
    </location>
</feature>
<evidence type="ECO:0000313" key="3">
    <source>
        <dbReference type="Proteomes" id="UP001152523"/>
    </source>
</evidence>
<sequence length="198" mass="22140">MAGGEVFRRPVNQNQHGKEFPAQNPKQKKKIQSWHRTLSPARQRKQSKNYQISMQVQLLTAQNTAKDPHPRYPKSRAAQIPTIQPNNPYAPSQWTRVSPRSRVRPISSSPAYHPVQRRTVEAAIPPKFKMLQYPMQTDGVQSACRPVSSPLSFSGKLRSGYPCSYPTSTLPPAPIIPSDVTVLHPRSKPSVSSPLSNT</sequence>
<accession>A0AAV0D2I0</accession>
<dbReference type="AlphaFoldDB" id="A0AAV0D2I0"/>
<feature type="region of interest" description="Disordered" evidence="1">
    <location>
        <begin position="63"/>
        <end position="109"/>
    </location>
</feature>
<feature type="compositionally biased region" description="Low complexity" evidence="1">
    <location>
        <begin position="96"/>
        <end position="109"/>
    </location>
</feature>
<comment type="caution">
    <text evidence="2">The sequence shown here is derived from an EMBL/GenBank/DDBJ whole genome shotgun (WGS) entry which is preliminary data.</text>
</comment>
<dbReference type="Proteomes" id="UP001152523">
    <property type="component" value="Unassembled WGS sequence"/>
</dbReference>
<protein>
    <submittedName>
        <fullName evidence="2">Uncharacterized protein</fullName>
    </submittedName>
</protein>
<feature type="region of interest" description="Disordered" evidence="1">
    <location>
        <begin position="1"/>
        <end position="49"/>
    </location>
</feature>